<keyword evidence="2" id="KW-0547">Nucleotide-binding</keyword>
<evidence type="ECO:0000259" key="3">
    <source>
        <dbReference type="Pfam" id="PF08652"/>
    </source>
</evidence>
<dbReference type="Proteomes" id="UP001201812">
    <property type="component" value="Unassembled WGS sequence"/>
</dbReference>
<dbReference type="AlphaFoldDB" id="A0AAD4QXC0"/>
<comment type="function">
    <text evidence="2">Decapping enzyme for NAD-capped RNAs: specifically hydrolyzes the nicotinamide adenine dinucleotide (NAD) cap from a subset of RNAs by removing the entire NAD moiety from the 5'-end of an NAD-capped RNA.</text>
</comment>
<dbReference type="InterPro" id="IPR039039">
    <property type="entry name" value="RAI1-like_fam"/>
</dbReference>
<evidence type="ECO:0000256" key="1">
    <source>
        <dbReference type="ARBA" id="ARBA00006562"/>
    </source>
</evidence>
<dbReference type="GO" id="GO:0000956">
    <property type="term" value="P:nuclear-transcribed mRNA catabolic process"/>
    <property type="evidence" value="ECO:0007669"/>
    <property type="project" value="TreeGrafter"/>
</dbReference>
<keyword evidence="2" id="KW-0540">Nuclease</keyword>
<dbReference type="GO" id="GO:0034353">
    <property type="term" value="F:mRNA 5'-diphosphatase activity"/>
    <property type="evidence" value="ECO:0007669"/>
    <property type="project" value="TreeGrafter"/>
</dbReference>
<evidence type="ECO:0000313" key="4">
    <source>
        <dbReference type="EMBL" id="KAI1696112.1"/>
    </source>
</evidence>
<dbReference type="GO" id="GO:0046872">
    <property type="term" value="F:metal ion binding"/>
    <property type="evidence" value="ECO:0007669"/>
    <property type="project" value="UniProtKB-KW"/>
</dbReference>
<dbReference type="EC" id="3.6.1.-" evidence="2"/>
<sequence length="267" mass="30872">MTNAHFVTARGVLRRIATSPYKPERNGTKILCRKYQDVIFMIDLVTEPPFLNKSNAYKAEYSNKLREYGGHKFEQFITGQMNSKPKDQCPVNSNVEFCAVFHAQIGGTKVVYSGEIDTLTPDGSEYLEAKTQYNRLGQGPAFDKKALEWWMHTHLSKVKTLVVGFRDQIGVVTKIEHVEAGSLLSYGNWKPDTCFTFLQAFLKHIRILMSNMADDEILIAERKPKSSEFKFEIIDEDEADMRDYDHNIIEESLREYFMQIFVFMDCF</sequence>
<protein>
    <recommendedName>
        <fullName evidence="2">Decapping nuclease</fullName>
        <ecNumber evidence="2">3.6.1.-</ecNumber>
    </recommendedName>
</protein>
<dbReference type="GO" id="GO:0003723">
    <property type="term" value="F:RNA binding"/>
    <property type="evidence" value="ECO:0007669"/>
    <property type="project" value="UniProtKB-KW"/>
</dbReference>
<keyword evidence="5" id="KW-1185">Reference proteome</keyword>
<gene>
    <name evidence="4" type="ORF">DdX_19218</name>
</gene>
<dbReference type="InterPro" id="IPR013961">
    <property type="entry name" value="RAI1"/>
</dbReference>
<comment type="caution">
    <text evidence="4">The sequence shown here is derived from an EMBL/GenBank/DDBJ whole genome shotgun (WGS) entry which is preliminary data.</text>
</comment>
<dbReference type="GO" id="GO:0005829">
    <property type="term" value="C:cytosol"/>
    <property type="evidence" value="ECO:0007669"/>
    <property type="project" value="TreeGrafter"/>
</dbReference>
<dbReference type="GO" id="GO:0110155">
    <property type="term" value="P:NAD-cap decapping"/>
    <property type="evidence" value="ECO:0007669"/>
    <property type="project" value="TreeGrafter"/>
</dbReference>
<feature type="domain" description="RAI1-like" evidence="3">
    <location>
        <begin position="2"/>
        <end position="223"/>
    </location>
</feature>
<dbReference type="EMBL" id="JAKKPZ010000349">
    <property type="protein sequence ID" value="KAI1696112.1"/>
    <property type="molecule type" value="Genomic_DNA"/>
</dbReference>
<keyword evidence="2" id="KW-0539">Nucleus</keyword>
<accession>A0AAD4QXC0</accession>
<proteinExistence type="inferred from homology"/>
<reference evidence="4" key="1">
    <citation type="submission" date="2022-01" db="EMBL/GenBank/DDBJ databases">
        <title>Genome Sequence Resource for Two Populations of Ditylenchus destructor, the Migratory Endoparasitic Phytonematode.</title>
        <authorList>
            <person name="Zhang H."/>
            <person name="Lin R."/>
            <person name="Xie B."/>
        </authorList>
    </citation>
    <scope>NUCLEOTIDE SEQUENCE</scope>
    <source>
        <strain evidence="4">BazhouSP</strain>
    </source>
</reference>
<dbReference type="GO" id="GO:0000166">
    <property type="term" value="F:nucleotide binding"/>
    <property type="evidence" value="ECO:0007669"/>
    <property type="project" value="UniProtKB-KW"/>
</dbReference>
<dbReference type="Pfam" id="PF08652">
    <property type="entry name" value="RAI1"/>
    <property type="match status" value="1"/>
</dbReference>
<comment type="subcellular location">
    <subcellularLocation>
        <location evidence="2">Nucleus</location>
    </subcellularLocation>
</comment>
<dbReference type="GO" id="GO:0005634">
    <property type="term" value="C:nucleus"/>
    <property type="evidence" value="ECO:0007669"/>
    <property type="project" value="UniProtKB-SubCell"/>
</dbReference>
<dbReference type="GO" id="GO:0004518">
    <property type="term" value="F:nuclease activity"/>
    <property type="evidence" value="ECO:0007669"/>
    <property type="project" value="UniProtKB-KW"/>
</dbReference>
<organism evidence="4 5">
    <name type="scientific">Ditylenchus destructor</name>
    <dbReference type="NCBI Taxonomy" id="166010"/>
    <lineage>
        <taxon>Eukaryota</taxon>
        <taxon>Metazoa</taxon>
        <taxon>Ecdysozoa</taxon>
        <taxon>Nematoda</taxon>
        <taxon>Chromadorea</taxon>
        <taxon>Rhabditida</taxon>
        <taxon>Tylenchina</taxon>
        <taxon>Tylenchomorpha</taxon>
        <taxon>Sphaerularioidea</taxon>
        <taxon>Anguinidae</taxon>
        <taxon>Anguininae</taxon>
        <taxon>Ditylenchus</taxon>
    </lineage>
</organism>
<evidence type="ECO:0000256" key="2">
    <source>
        <dbReference type="RuleBase" id="RU367113"/>
    </source>
</evidence>
<name>A0AAD4QXC0_9BILA</name>
<keyword evidence="2" id="KW-0694">RNA-binding</keyword>
<dbReference type="PANTHER" id="PTHR12395:SF9">
    <property type="entry name" value="DECAPPING AND EXORIBONUCLEASE PROTEIN"/>
    <property type="match status" value="1"/>
</dbReference>
<keyword evidence="2" id="KW-0378">Hydrolase</keyword>
<comment type="cofactor">
    <cofactor evidence="2">
        <name>a divalent metal cation</name>
        <dbReference type="ChEBI" id="CHEBI:60240"/>
    </cofactor>
</comment>
<keyword evidence="2" id="KW-0479">Metal-binding</keyword>
<dbReference type="PANTHER" id="PTHR12395">
    <property type="entry name" value="DOM-3 RELATED"/>
    <property type="match status" value="1"/>
</dbReference>
<comment type="similarity">
    <text evidence="1 2">Belongs to the DXO/Dom3Z family.</text>
</comment>
<evidence type="ECO:0000313" key="5">
    <source>
        <dbReference type="Proteomes" id="UP001201812"/>
    </source>
</evidence>